<accession>A0A7J3M476</accession>
<dbReference type="Pfam" id="PF07790">
    <property type="entry name" value="Pilin_N"/>
    <property type="match status" value="1"/>
</dbReference>
<protein>
    <submittedName>
        <fullName evidence="3">Type IV pilin</fullName>
    </submittedName>
</protein>
<evidence type="ECO:0000256" key="1">
    <source>
        <dbReference type="SAM" id="Phobius"/>
    </source>
</evidence>
<dbReference type="InterPro" id="IPR012859">
    <property type="entry name" value="Pilin_N_archaeal"/>
</dbReference>
<sequence length="119" mass="13301">MKNGVSTIVGILLMVAVTVLISAIAITLIFSFFSDIRNPNFVAFSISKVTENDYTISMVGGEVDKIEICRVYKNTIEIGNFMRNEIGKTINFRANSGEYVRVVCKFIDKSESVVFERAM</sequence>
<evidence type="ECO:0000259" key="2">
    <source>
        <dbReference type="Pfam" id="PF07790"/>
    </source>
</evidence>
<name>A0A7J3M476_ARCFL</name>
<dbReference type="EMBL" id="DSYZ01000138">
    <property type="protein sequence ID" value="HGT83528.1"/>
    <property type="molecule type" value="Genomic_DNA"/>
</dbReference>
<keyword evidence="1" id="KW-1133">Transmembrane helix</keyword>
<evidence type="ECO:0000313" key="3">
    <source>
        <dbReference type="EMBL" id="HGT83528.1"/>
    </source>
</evidence>
<reference evidence="3" key="1">
    <citation type="journal article" date="2020" name="mSystems">
        <title>Genome- and Community-Level Interaction Insights into Carbon Utilization and Element Cycling Functions of Hydrothermarchaeota in Hydrothermal Sediment.</title>
        <authorList>
            <person name="Zhou Z."/>
            <person name="Liu Y."/>
            <person name="Xu W."/>
            <person name="Pan J."/>
            <person name="Luo Z.H."/>
            <person name="Li M."/>
        </authorList>
    </citation>
    <scope>NUCLEOTIDE SEQUENCE [LARGE SCALE GENOMIC DNA]</scope>
    <source>
        <strain evidence="3">SpSt-587</strain>
    </source>
</reference>
<gene>
    <name evidence="3" type="ORF">ENT52_07385</name>
</gene>
<proteinExistence type="predicted"/>
<dbReference type="AlphaFoldDB" id="A0A7J3M476"/>
<keyword evidence="1" id="KW-0472">Membrane</keyword>
<keyword evidence="1" id="KW-0812">Transmembrane</keyword>
<feature type="domain" description="Archaeal Type IV pilin N-terminal" evidence="2">
    <location>
        <begin position="3"/>
        <end position="63"/>
    </location>
</feature>
<feature type="transmembrane region" description="Helical" evidence="1">
    <location>
        <begin position="6"/>
        <end position="33"/>
    </location>
</feature>
<organism evidence="3">
    <name type="scientific">Archaeoglobus fulgidus</name>
    <dbReference type="NCBI Taxonomy" id="2234"/>
    <lineage>
        <taxon>Archaea</taxon>
        <taxon>Methanobacteriati</taxon>
        <taxon>Methanobacteriota</taxon>
        <taxon>Archaeoglobi</taxon>
        <taxon>Archaeoglobales</taxon>
        <taxon>Archaeoglobaceae</taxon>
        <taxon>Archaeoglobus</taxon>
    </lineage>
</organism>
<comment type="caution">
    <text evidence="3">The sequence shown here is derived from an EMBL/GenBank/DDBJ whole genome shotgun (WGS) entry which is preliminary data.</text>
</comment>